<evidence type="ECO:0000256" key="2">
    <source>
        <dbReference type="ARBA" id="ARBA00022729"/>
    </source>
</evidence>
<reference evidence="9" key="1">
    <citation type="submission" date="2025-08" db="UniProtKB">
        <authorList>
            <consortium name="Ensembl"/>
        </authorList>
    </citation>
    <scope>IDENTIFICATION</scope>
</reference>
<evidence type="ECO:0000313" key="10">
    <source>
        <dbReference type="Proteomes" id="UP000264840"/>
    </source>
</evidence>
<keyword evidence="5" id="KW-0325">Glycoprotein</keyword>
<dbReference type="PANTHER" id="PTHR24100">
    <property type="entry name" value="BUTYROPHILIN"/>
    <property type="match status" value="1"/>
</dbReference>
<evidence type="ECO:0000256" key="1">
    <source>
        <dbReference type="ARBA" id="ARBA00004370"/>
    </source>
</evidence>
<comment type="subcellular location">
    <subcellularLocation>
        <location evidence="1">Membrane</location>
    </subcellularLocation>
</comment>
<feature type="domain" description="Ig-like" evidence="8">
    <location>
        <begin position="17"/>
        <end position="132"/>
    </location>
</feature>
<dbReference type="SUPFAM" id="SSF48726">
    <property type="entry name" value="Immunoglobulin"/>
    <property type="match status" value="1"/>
</dbReference>
<evidence type="ECO:0000256" key="3">
    <source>
        <dbReference type="ARBA" id="ARBA00023136"/>
    </source>
</evidence>
<dbReference type="InterPro" id="IPR007110">
    <property type="entry name" value="Ig-like_dom"/>
</dbReference>
<dbReference type="AlphaFoldDB" id="A0A3Q2VJD1"/>
<dbReference type="OMA" id="CKSACAG"/>
<dbReference type="GO" id="GO:1903037">
    <property type="term" value="P:regulation of leukocyte cell-cell adhesion"/>
    <property type="evidence" value="ECO:0007669"/>
    <property type="project" value="UniProtKB-ARBA"/>
</dbReference>
<keyword evidence="4" id="KW-1015">Disulfide bond</keyword>
<name>A0A3Q2VJD1_HAPBU</name>
<dbReference type="SMART" id="SM00406">
    <property type="entry name" value="IGv"/>
    <property type="match status" value="1"/>
</dbReference>
<reference evidence="9" key="2">
    <citation type="submission" date="2025-09" db="UniProtKB">
        <authorList>
            <consortium name="Ensembl"/>
        </authorList>
    </citation>
    <scope>IDENTIFICATION</scope>
</reference>
<dbReference type="STRING" id="8153.ENSHBUP00000011872"/>
<protein>
    <recommendedName>
        <fullName evidence="8">Ig-like domain-containing protein</fullName>
    </recommendedName>
</protein>
<evidence type="ECO:0000256" key="5">
    <source>
        <dbReference type="ARBA" id="ARBA00023180"/>
    </source>
</evidence>
<accession>A0A3Q2VJD1</accession>
<evidence type="ECO:0000256" key="6">
    <source>
        <dbReference type="ARBA" id="ARBA00023319"/>
    </source>
</evidence>
<dbReference type="InterPro" id="IPR036179">
    <property type="entry name" value="Ig-like_dom_sf"/>
</dbReference>
<dbReference type="GO" id="GO:0001817">
    <property type="term" value="P:regulation of cytokine production"/>
    <property type="evidence" value="ECO:0007669"/>
    <property type="project" value="TreeGrafter"/>
</dbReference>
<dbReference type="FunFam" id="2.60.40.10:FF:000142">
    <property type="entry name" value="V-set domain-containing T-cell activation inhibitor 1"/>
    <property type="match status" value="1"/>
</dbReference>
<dbReference type="GO" id="GO:0005102">
    <property type="term" value="F:signaling receptor binding"/>
    <property type="evidence" value="ECO:0007669"/>
    <property type="project" value="TreeGrafter"/>
</dbReference>
<sequence length="136" mass="15052">PCSRGFIFLVIYLTASTNLVVTTTSPVTGTRGHQVTLPCWLSPQQNAEELEVRWYRTNRFDSPVMHYQSKKFKYEGSYVGRVSFGLKDAASGGLNSGDVSLKLLNVTIEDTGYYICLVSSSQGYDRSPVNLLVTGE</sequence>
<feature type="signal peptide" evidence="7">
    <location>
        <begin position="1"/>
        <end position="17"/>
    </location>
</feature>
<keyword evidence="2 7" id="KW-0732">Signal</keyword>
<evidence type="ECO:0000256" key="4">
    <source>
        <dbReference type="ARBA" id="ARBA00023157"/>
    </source>
</evidence>
<dbReference type="Ensembl" id="ENSHBUT00000019177.1">
    <property type="protein sequence ID" value="ENSHBUP00000011872.1"/>
    <property type="gene ID" value="ENSHBUG00000013561.1"/>
</dbReference>
<organism evidence="9 10">
    <name type="scientific">Haplochromis burtoni</name>
    <name type="common">Burton's mouthbrooder</name>
    <name type="synonym">Chromis burtoni</name>
    <dbReference type="NCBI Taxonomy" id="8153"/>
    <lineage>
        <taxon>Eukaryota</taxon>
        <taxon>Metazoa</taxon>
        <taxon>Chordata</taxon>
        <taxon>Craniata</taxon>
        <taxon>Vertebrata</taxon>
        <taxon>Euteleostomi</taxon>
        <taxon>Actinopterygii</taxon>
        <taxon>Neopterygii</taxon>
        <taxon>Teleostei</taxon>
        <taxon>Neoteleostei</taxon>
        <taxon>Acanthomorphata</taxon>
        <taxon>Ovalentaria</taxon>
        <taxon>Cichlomorphae</taxon>
        <taxon>Cichliformes</taxon>
        <taxon>Cichlidae</taxon>
        <taxon>African cichlids</taxon>
        <taxon>Pseudocrenilabrinae</taxon>
        <taxon>Haplochromini</taxon>
        <taxon>Haplochromis</taxon>
    </lineage>
</organism>
<dbReference type="InterPro" id="IPR003599">
    <property type="entry name" value="Ig_sub"/>
</dbReference>
<dbReference type="GeneTree" id="ENSGT00940000178745"/>
<evidence type="ECO:0000256" key="7">
    <source>
        <dbReference type="SAM" id="SignalP"/>
    </source>
</evidence>
<dbReference type="PANTHER" id="PTHR24100:SF149">
    <property type="entry name" value="BG-LIKE ANTIGEN 1-RELATED"/>
    <property type="match status" value="1"/>
</dbReference>
<feature type="chain" id="PRO_5018522862" description="Ig-like domain-containing protein" evidence="7">
    <location>
        <begin position="18"/>
        <end position="136"/>
    </location>
</feature>
<dbReference type="InterPro" id="IPR013106">
    <property type="entry name" value="Ig_V-set"/>
</dbReference>
<dbReference type="GO" id="GO:0009897">
    <property type="term" value="C:external side of plasma membrane"/>
    <property type="evidence" value="ECO:0007669"/>
    <property type="project" value="TreeGrafter"/>
</dbReference>
<dbReference type="Gene3D" id="2.60.40.10">
    <property type="entry name" value="Immunoglobulins"/>
    <property type="match status" value="1"/>
</dbReference>
<dbReference type="PROSITE" id="PS50835">
    <property type="entry name" value="IG_LIKE"/>
    <property type="match status" value="1"/>
</dbReference>
<dbReference type="GO" id="GO:0050852">
    <property type="term" value="P:T cell receptor signaling pathway"/>
    <property type="evidence" value="ECO:0007669"/>
    <property type="project" value="TreeGrafter"/>
</dbReference>
<keyword evidence="10" id="KW-1185">Reference proteome</keyword>
<proteinExistence type="predicted"/>
<keyword evidence="6" id="KW-0393">Immunoglobulin domain</keyword>
<evidence type="ECO:0000259" key="8">
    <source>
        <dbReference type="PROSITE" id="PS50835"/>
    </source>
</evidence>
<evidence type="ECO:0000313" key="9">
    <source>
        <dbReference type="Ensembl" id="ENSHBUP00000011872.1"/>
    </source>
</evidence>
<dbReference type="Proteomes" id="UP000264840">
    <property type="component" value="Unplaced"/>
</dbReference>
<dbReference type="SMART" id="SM00409">
    <property type="entry name" value="IG"/>
    <property type="match status" value="1"/>
</dbReference>
<dbReference type="InterPro" id="IPR013783">
    <property type="entry name" value="Ig-like_fold"/>
</dbReference>
<dbReference type="InterPro" id="IPR050504">
    <property type="entry name" value="IgSF_BTN/MOG"/>
</dbReference>
<keyword evidence="3" id="KW-0472">Membrane</keyword>
<dbReference type="Pfam" id="PF07686">
    <property type="entry name" value="V-set"/>
    <property type="match status" value="1"/>
</dbReference>
<dbReference type="GO" id="GO:0050863">
    <property type="term" value="P:regulation of T cell activation"/>
    <property type="evidence" value="ECO:0007669"/>
    <property type="project" value="UniProtKB-ARBA"/>
</dbReference>